<evidence type="ECO:0000256" key="7">
    <source>
        <dbReference type="ARBA" id="ARBA00023125"/>
    </source>
</evidence>
<dbReference type="InterPro" id="IPR032284">
    <property type="entry name" value="RecQ_Zn-bd"/>
</dbReference>
<feature type="domain" description="Helicase ATP-binding" evidence="13">
    <location>
        <begin position="854"/>
        <end position="1035"/>
    </location>
</feature>
<dbReference type="GO" id="GO:0009378">
    <property type="term" value="F:four-way junction helicase activity"/>
    <property type="evidence" value="ECO:0007669"/>
    <property type="project" value="TreeGrafter"/>
</dbReference>
<dbReference type="InterPro" id="IPR014001">
    <property type="entry name" value="Helicase_ATP-bd"/>
</dbReference>
<dbReference type="SMART" id="SM00956">
    <property type="entry name" value="RQC"/>
    <property type="match status" value="1"/>
</dbReference>
<feature type="region of interest" description="Disordered" evidence="12">
    <location>
        <begin position="1364"/>
        <end position="1472"/>
    </location>
</feature>
<feature type="compositionally biased region" description="Basic and acidic residues" evidence="12">
    <location>
        <begin position="246"/>
        <end position="259"/>
    </location>
</feature>
<dbReference type="SMART" id="SM00490">
    <property type="entry name" value="HELICc"/>
    <property type="match status" value="1"/>
</dbReference>
<dbReference type="InterPro" id="IPR018982">
    <property type="entry name" value="RQC_domain"/>
</dbReference>
<accession>A0A151GN73</accession>
<dbReference type="Gene3D" id="3.40.50.300">
    <property type="entry name" value="P-loop containing nucleotide triphosphate hydrolases"/>
    <property type="match status" value="2"/>
</dbReference>
<dbReference type="GO" id="GO:0016787">
    <property type="term" value="F:hydrolase activity"/>
    <property type="evidence" value="ECO:0007669"/>
    <property type="project" value="UniProtKB-KW"/>
</dbReference>
<evidence type="ECO:0000313" key="16">
    <source>
        <dbReference type="Proteomes" id="UP000076580"/>
    </source>
</evidence>
<feature type="region of interest" description="Disordered" evidence="12">
    <location>
        <begin position="1618"/>
        <end position="1705"/>
    </location>
</feature>
<dbReference type="NCBIfam" id="TIGR00614">
    <property type="entry name" value="recQ_fam"/>
    <property type="match status" value="1"/>
</dbReference>
<feature type="compositionally biased region" description="Gly residues" evidence="12">
    <location>
        <begin position="1695"/>
        <end position="1705"/>
    </location>
</feature>
<comment type="catalytic activity">
    <reaction evidence="10">
        <text>Couples ATP hydrolysis with the unwinding of duplex DNA by translocating in the 3'-5' direction.</text>
        <dbReference type="EC" id="5.6.2.4"/>
    </reaction>
</comment>
<dbReference type="GO" id="GO:0043138">
    <property type="term" value="F:3'-5' DNA helicase activity"/>
    <property type="evidence" value="ECO:0007669"/>
    <property type="project" value="UniProtKB-EC"/>
</dbReference>
<comment type="subcellular location">
    <subcellularLocation>
        <location evidence="1">Nucleus</location>
    </subcellularLocation>
</comment>
<feature type="compositionally biased region" description="Polar residues" evidence="12">
    <location>
        <begin position="427"/>
        <end position="436"/>
    </location>
</feature>
<feature type="compositionally biased region" description="Low complexity" evidence="12">
    <location>
        <begin position="1660"/>
        <end position="1680"/>
    </location>
</feature>
<dbReference type="STRING" id="98403.A0A151GN73"/>
<feature type="region of interest" description="Disordered" evidence="12">
    <location>
        <begin position="385"/>
        <end position="451"/>
    </location>
</feature>
<dbReference type="Proteomes" id="UP000076580">
    <property type="component" value="Chromosome 02"/>
</dbReference>
<feature type="region of interest" description="Disordered" evidence="12">
    <location>
        <begin position="719"/>
        <end position="749"/>
    </location>
</feature>
<feature type="region of interest" description="Disordered" evidence="12">
    <location>
        <begin position="791"/>
        <end position="814"/>
    </location>
</feature>
<dbReference type="CDD" id="cd18794">
    <property type="entry name" value="SF2_C_RecQ"/>
    <property type="match status" value="1"/>
</dbReference>
<dbReference type="GO" id="GO:0005694">
    <property type="term" value="C:chromosome"/>
    <property type="evidence" value="ECO:0007669"/>
    <property type="project" value="TreeGrafter"/>
</dbReference>
<comment type="similarity">
    <text evidence="2">Belongs to the helicase family. RecQ subfamily.</text>
</comment>
<evidence type="ECO:0000256" key="8">
    <source>
        <dbReference type="ARBA" id="ARBA00023235"/>
    </source>
</evidence>
<evidence type="ECO:0000256" key="10">
    <source>
        <dbReference type="ARBA" id="ARBA00034617"/>
    </source>
</evidence>
<dbReference type="Pfam" id="PF16124">
    <property type="entry name" value="RecQ_Zn_bind"/>
    <property type="match status" value="1"/>
</dbReference>
<comment type="caution">
    <text evidence="15">The sequence shown here is derived from an EMBL/GenBank/DDBJ whole genome shotgun (WGS) entry which is preliminary data.</text>
</comment>
<dbReference type="CDD" id="cd17920">
    <property type="entry name" value="DEXHc_RecQ"/>
    <property type="match status" value="1"/>
</dbReference>
<feature type="compositionally biased region" description="Basic residues" evidence="12">
    <location>
        <begin position="1457"/>
        <end position="1467"/>
    </location>
</feature>
<dbReference type="PANTHER" id="PTHR13710:SF153">
    <property type="entry name" value="RECQ-LIKE DNA HELICASE BLM"/>
    <property type="match status" value="1"/>
</dbReference>
<dbReference type="SMART" id="SM00487">
    <property type="entry name" value="DEXDc"/>
    <property type="match status" value="1"/>
</dbReference>
<dbReference type="Pfam" id="PF00271">
    <property type="entry name" value="Helicase_C"/>
    <property type="match status" value="1"/>
</dbReference>
<dbReference type="GeneID" id="63718200"/>
<feature type="domain" description="Helicase C-terminal" evidence="14">
    <location>
        <begin position="1062"/>
        <end position="1210"/>
    </location>
</feature>
<feature type="compositionally biased region" description="Low complexity" evidence="12">
    <location>
        <begin position="178"/>
        <end position="191"/>
    </location>
</feature>
<name>A0A151GN73_DRECN</name>
<dbReference type="GO" id="GO:0006260">
    <property type="term" value="P:DNA replication"/>
    <property type="evidence" value="ECO:0007669"/>
    <property type="project" value="InterPro"/>
</dbReference>
<dbReference type="InterPro" id="IPR004589">
    <property type="entry name" value="DNA_helicase_ATP-dep_RecQ"/>
</dbReference>
<dbReference type="GO" id="GO:0000724">
    <property type="term" value="P:double-strand break repair via homologous recombination"/>
    <property type="evidence" value="ECO:0007669"/>
    <property type="project" value="TreeGrafter"/>
</dbReference>
<dbReference type="FunFam" id="3.40.50.300:FF:001975">
    <property type="entry name" value="ATP-dependent DNA helicase"/>
    <property type="match status" value="1"/>
</dbReference>
<dbReference type="InterPro" id="IPR036388">
    <property type="entry name" value="WH-like_DNA-bd_sf"/>
</dbReference>
<evidence type="ECO:0000256" key="6">
    <source>
        <dbReference type="ARBA" id="ARBA00022840"/>
    </source>
</evidence>
<dbReference type="InterPro" id="IPR002464">
    <property type="entry name" value="DNA/RNA_helicase_DEAH_CS"/>
</dbReference>
<protein>
    <recommendedName>
        <fullName evidence="11">DNA 3'-5' helicase</fullName>
        <ecNumber evidence="11">5.6.2.4</ecNumber>
    </recommendedName>
</protein>
<dbReference type="FunFam" id="3.40.50.300:FF:000537">
    <property type="entry name" value="Bloom syndrome RecQ-like helicase"/>
    <property type="match status" value="1"/>
</dbReference>
<feature type="compositionally biased region" description="Acidic residues" evidence="12">
    <location>
        <begin position="1436"/>
        <end position="1448"/>
    </location>
</feature>
<dbReference type="Pfam" id="PF09382">
    <property type="entry name" value="RQC"/>
    <property type="match status" value="1"/>
</dbReference>
<dbReference type="PROSITE" id="PS51194">
    <property type="entry name" value="HELICASE_CTER"/>
    <property type="match status" value="1"/>
</dbReference>
<feature type="compositionally biased region" description="Polar residues" evidence="12">
    <location>
        <begin position="1619"/>
        <end position="1639"/>
    </location>
</feature>
<sequence length="1705" mass="187423">MTLNNLSEHISWLLNNVALTKPPGHTYPRAGDPTPFSPSPSHHQRILASSPARSASSRAVAVRGQSPNRPSTVVDASARRGNDSVLPDEPTVEEPTMGRLTSTTKPTKPLLVSQQPQRPSSPPGTADGRARARPGQKSHVAGTADIAIGTPSARRRKLTATGTGRSATPKRKKPAPSPSRSSSAARPPSSSITFDLTGSELDCMDLTERTAVSVDSLDFADDARLWDEEVVNWSPKPTRSTKKRKSDAITRDDSTHEESFPDVYKILGTDPPASTPGKRCTTRRAAGSSSVKPRRVKTPADARSVGTKATPGLPPAVRDMSSPSKRAADRRDGMATNRSPSATLHQKKQKVVTEPALSWSFGHGENPHVEMPLSAERNEYIPDSEDEFVTPPAYGAASQSHMEQEPKLNVESVPFRAEPSPERFDTSMPSQPLPSSHHQRGPARSPSLERTTAGENVLEPLAPPSSQTPKLLSFLCANPQSLTQRHALLESHIQQNGQDFSRAINERWPKEKRDGVKAERERLLRQQRAIKEVSGSMDSYRSLCLERETLARQVANSYAEGLDTDLDEIQLDELTDRVQQREQQLAQVLAEAGLDDMAFQEPAQPPSSSARNGRSTVVFGTQPVFGGVVDMSRRSRESSLTAAAGTQVVQQTQLPAAAQSRLRNEPVRAAASASTRGLMSQEDDGMFGEAFPRELPVASIVSRSSAIARGQFFASEHDLSDLDDMMPPPSASRRRAAQSDVRNQQPRAAAHLAGDAFSDFSDDAEMLALVHDCETRQSLGQSLTASRQVFSETSGNAGPAPKPRHNSKPQAAPVLPPLSIPPELMKHPWSPEVQKMLKDRFRMKGFRQNQLQAINATLAGKDAFVLMPTGGGKSLCYQLPAVVRSGRSRGVTIVVSPLLSLMQDQVDHMKALGIQAVAFNGECSSEYKRQVISAFNERCPEHFVELLYVTPEMVSKNAVFNNAMQNLHRRGKFARLVIDEAHCVSQWGHDFRPDYKTLGQVRTRFPDVPVMALTATATQNVIVDIKHNLNMTDCQVFSQSFNRPNLYYEVRPKGTNANAMANIAALINSKYPGVTGIVYTISRKQSEKVAESLSGHGISARHYHAGMDPQVKVEVQTAWQKGKVKVVVATIAFGMGIDKPDVRFVVHHGIPKSLEGYYQETGRAGRDGKPSDCILYYGKADIRVLKKLIQDGEGSREQKERQMVMLNRVTAFCDNKSDCRRTEILRYFGEDFTPSQCSKSCDNCKAGLVFELQDFSTQAVAAIRVVQHQRRLTANQCADILLGKKYPDHEPQNWDEWRDAAQGLKKHEVVRIIDRLSAEKAFSENNVVTKYGMATQYLELGSTADLFLSGRRKLMLTIQVTEAGRKTSQATKSKAKKVGKKSKDQPAAAGPQSTFVSSPVDRRKRRSILADSEDDEGFPPTRRGKTNDVFFMSDDAMPDDEDDEEDDEAFHPLPPHRPPKPAPKRRAGPQAVANKQLDSLEDVRLDCVNQFVLEAQRMEEQIRNKKEIRRPLFTQRDFQEMASNWTTSLDKMSQIPGIDTDKVREHGPRLLPLLRRIHNSYQEMISAHEGSPDDQNIVDLVSSDVDIDEGESEVENSHYFDSMSRPDVEAFHNRLEGLNAQQPQTKAKSSYKSGSNRKFSGNGRKSSKRGAGGPARRKVSGGLSRRASSSSNAASRSTAASGGGPKKDGKIVRKAGGGIGLMPTI</sequence>
<reference evidence="15 16" key="1">
    <citation type="journal article" date="2016" name="Sci. Rep.">
        <title>Insights into Adaptations to a Near-Obligate Nematode Endoparasitic Lifestyle from the Finished Genome of Drechmeria coniospora.</title>
        <authorList>
            <person name="Zhang L."/>
            <person name="Zhou Z."/>
            <person name="Guo Q."/>
            <person name="Fokkens L."/>
            <person name="Miskei M."/>
            <person name="Pocsi I."/>
            <person name="Zhang W."/>
            <person name="Chen M."/>
            <person name="Wang L."/>
            <person name="Sun Y."/>
            <person name="Donzelli B.G."/>
            <person name="Gibson D.M."/>
            <person name="Nelson D.R."/>
            <person name="Luo J.G."/>
            <person name="Rep M."/>
            <person name="Liu H."/>
            <person name="Yang S."/>
            <person name="Wang J."/>
            <person name="Krasnoff S.B."/>
            <person name="Xu Y."/>
            <person name="Molnar I."/>
            <person name="Lin M."/>
        </authorList>
    </citation>
    <scope>NUCLEOTIDE SEQUENCE [LARGE SCALE GENOMIC DNA]</scope>
    <source>
        <strain evidence="15 16">ARSEF 6962</strain>
    </source>
</reference>
<dbReference type="GO" id="GO:0005524">
    <property type="term" value="F:ATP binding"/>
    <property type="evidence" value="ECO:0007669"/>
    <property type="project" value="UniProtKB-KW"/>
</dbReference>
<evidence type="ECO:0000256" key="4">
    <source>
        <dbReference type="ARBA" id="ARBA00022801"/>
    </source>
</evidence>
<keyword evidence="4" id="KW-0378">Hydrolase</keyword>
<evidence type="ECO:0000256" key="9">
    <source>
        <dbReference type="ARBA" id="ARBA00023242"/>
    </source>
</evidence>
<keyword evidence="7" id="KW-0238">DNA-binding</keyword>
<evidence type="ECO:0000256" key="12">
    <source>
        <dbReference type="SAM" id="MobiDB-lite"/>
    </source>
</evidence>
<evidence type="ECO:0000313" key="15">
    <source>
        <dbReference type="EMBL" id="KYK58540.1"/>
    </source>
</evidence>
<dbReference type="EMBL" id="LAYC01000002">
    <property type="protein sequence ID" value="KYK58540.1"/>
    <property type="molecule type" value="Genomic_DNA"/>
</dbReference>
<dbReference type="InterPro" id="IPR011545">
    <property type="entry name" value="DEAD/DEAH_box_helicase_dom"/>
</dbReference>
<evidence type="ECO:0000256" key="1">
    <source>
        <dbReference type="ARBA" id="ARBA00004123"/>
    </source>
</evidence>
<dbReference type="RefSeq" id="XP_040657892.1">
    <property type="nucleotide sequence ID" value="XM_040802859.1"/>
</dbReference>
<keyword evidence="16" id="KW-1185">Reference proteome</keyword>
<feature type="region of interest" description="Disordered" evidence="12">
    <location>
        <begin position="23"/>
        <end position="196"/>
    </location>
</feature>
<dbReference type="PROSITE" id="PS00690">
    <property type="entry name" value="DEAH_ATP_HELICASE"/>
    <property type="match status" value="1"/>
</dbReference>
<proteinExistence type="inferred from homology"/>
<evidence type="ECO:0000256" key="11">
    <source>
        <dbReference type="ARBA" id="ARBA00034808"/>
    </source>
</evidence>
<dbReference type="GO" id="GO:0003677">
    <property type="term" value="F:DNA binding"/>
    <property type="evidence" value="ECO:0007669"/>
    <property type="project" value="UniProtKB-KW"/>
</dbReference>
<evidence type="ECO:0000256" key="3">
    <source>
        <dbReference type="ARBA" id="ARBA00022741"/>
    </source>
</evidence>
<keyword evidence="6" id="KW-0067">ATP-binding</keyword>
<evidence type="ECO:0000256" key="5">
    <source>
        <dbReference type="ARBA" id="ARBA00022806"/>
    </source>
</evidence>
<feature type="compositionally biased region" description="Low complexity" evidence="12">
    <location>
        <begin position="100"/>
        <end position="118"/>
    </location>
</feature>
<feature type="region of interest" description="Disordered" evidence="12">
    <location>
        <begin position="235"/>
        <end position="351"/>
    </location>
</feature>
<organism evidence="15 16">
    <name type="scientific">Drechmeria coniospora</name>
    <name type="common">Nematophagous fungus</name>
    <name type="synonym">Meria coniospora</name>
    <dbReference type="NCBI Taxonomy" id="98403"/>
    <lineage>
        <taxon>Eukaryota</taxon>
        <taxon>Fungi</taxon>
        <taxon>Dikarya</taxon>
        <taxon>Ascomycota</taxon>
        <taxon>Pezizomycotina</taxon>
        <taxon>Sordariomycetes</taxon>
        <taxon>Hypocreomycetidae</taxon>
        <taxon>Hypocreales</taxon>
        <taxon>Ophiocordycipitaceae</taxon>
        <taxon>Drechmeria</taxon>
    </lineage>
</organism>
<feature type="compositionally biased region" description="Low complexity" evidence="12">
    <location>
        <begin position="48"/>
        <end position="63"/>
    </location>
</feature>
<keyword evidence="8" id="KW-0413">Isomerase</keyword>
<dbReference type="SUPFAM" id="SSF52540">
    <property type="entry name" value="P-loop containing nucleoside triphosphate hydrolases"/>
    <property type="match status" value="1"/>
</dbReference>
<keyword evidence="5" id="KW-0347">Helicase</keyword>
<evidence type="ECO:0000259" key="13">
    <source>
        <dbReference type="PROSITE" id="PS51192"/>
    </source>
</evidence>
<gene>
    <name evidence="15" type="ORF">DCS_05557</name>
</gene>
<dbReference type="GO" id="GO:0005737">
    <property type="term" value="C:cytoplasm"/>
    <property type="evidence" value="ECO:0007669"/>
    <property type="project" value="TreeGrafter"/>
</dbReference>
<dbReference type="InterPro" id="IPR001650">
    <property type="entry name" value="Helicase_C-like"/>
</dbReference>
<dbReference type="InParanoid" id="A0A151GN73"/>
<dbReference type="Gene3D" id="1.10.10.10">
    <property type="entry name" value="Winged helix-like DNA-binding domain superfamily/Winged helix DNA-binding domain"/>
    <property type="match status" value="1"/>
</dbReference>
<dbReference type="PROSITE" id="PS51192">
    <property type="entry name" value="HELICASE_ATP_BIND_1"/>
    <property type="match status" value="1"/>
</dbReference>
<evidence type="ECO:0000259" key="14">
    <source>
        <dbReference type="PROSITE" id="PS51194"/>
    </source>
</evidence>
<keyword evidence="3" id="KW-0547">Nucleotide-binding</keyword>
<keyword evidence="9" id="KW-0539">Nucleus</keyword>
<dbReference type="InterPro" id="IPR027417">
    <property type="entry name" value="P-loop_NTPase"/>
</dbReference>
<dbReference type="PANTHER" id="PTHR13710">
    <property type="entry name" value="DNA HELICASE RECQ FAMILY MEMBER"/>
    <property type="match status" value="1"/>
</dbReference>
<evidence type="ECO:0000256" key="2">
    <source>
        <dbReference type="ARBA" id="ARBA00005446"/>
    </source>
</evidence>
<dbReference type="EC" id="5.6.2.4" evidence="11"/>
<dbReference type="GO" id="GO:0005634">
    <property type="term" value="C:nucleus"/>
    <property type="evidence" value="ECO:0007669"/>
    <property type="project" value="UniProtKB-SubCell"/>
</dbReference>
<dbReference type="Pfam" id="PF00270">
    <property type="entry name" value="DEAD"/>
    <property type="match status" value="1"/>
</dbReference>